<gene>
    <name evidence="1" type="ORF">Fcan01_28530</name>
</gene>
<sequence length="310" mass="35000">MHISHLCSLIPDPTGNRSHKFNQRHFYQLVSYLNNIMQSSHRKIFTFTLSIFVVILTLGLSKGSFNQESQTIQILSHPLLTLAEAHDYDVSTCKPVIYNAPGGYVNGIKNRGICVNIYPADNCTGWFTRLTYGEHSGAYLPQTYRWDGEDLMNRTLQIASVGPCFDKCDARNWQDDRREAVKVTLYDDYGFQGNATNINVDSDECILIPPPSGRLLSMKISGDRNCCIELHSAPNCGEEFTQFRPDYPELRTMYFWNLGAKDTYAAHARAVSRCGQFCDKSVPEINPESGTSPGKKVVTFYSHPGYYGIF</sequence>
<accession>A0A226CTE5</accession>
<dbReference type="Proteomes" id="UP000198287">
    <property type="component" value="Unassembled WGS sequence"/>
</dbReference>
<reference evidence="1 2" key="1">
    <citation type="submission" date="2015-12" db="EMBL/GenBank/DDBJ databases">
        <title>The genome of Folsomia candida.</title>
        <authorList>
            <person name="Faddeeva A."/>
            <person name="Derks M.F."/>
            <person name="Anvar Y."/>
            <person name="Smit S."/>
            <person name="Van Straalen N."/>
            <person name="Roelofs D."/>
        </authorList>
    </citation>
    <scope>NUCLEOTIDE SEQUENCE [LARGE SCALE GENOMIC DNA]</scope>
    <source>
        <strain evidence="1 2">VU population</strain>
        <tissue evidence="1">Whole body</tissue>
    </source>
</reference>
<organism evidence="1 2">
    <name type="scientific">Folsomia candida</name>
    <name type="common">Springtail</name>
    <dbReference type="NCBI Taxonomy" id="158441"/>
    <lineage>
        <taxon>Eukaryota</taxon>
        <taxon>Metazoa</taxon>
        <taxon>Ecdysozoa</taxon>
        <taxon>Arthropoda</taxon>
        <taxon>Hexapoda</taxon>
        <taxon>Collembola</taxon>
        <taxon>Entomobryomorpha</taxon>
        <taxon>Isotomoidea</taxon>
        <taxon>Isotomidae</taxon>
        <taxon>Proisotominae</taxon>
        <taxon>Folsomia</taxon>
    </lineage>
</organism>
<dbReference type="AlphaFoldDB" id="A0A226CTE5"/>
<comment type="caution">
    <text evidence="1">The sequence shown here is derived from an EMBL/GenBank/DDBJ whole genome shotgun (WGS) entry which is preliminary data.</text>
</comment>
<dbReference type="EMBL" id="LNIX01000077">
    <property type="protein sequence ID" value="OXA36712.1"/>
    <property type="molecule type" value="Genomic_DNA"/>
</dbReference>
<keyword evidence="2" id="KW-1185">Reference proteome</keyword>
<protein>
    <submittedName>
        <fullName evidence="1">Uncharacterized protein</fullName>
    </submittedName>
</protein>
<evidence type="ECO:0000313" key="2">
    <source>
        <dbReference type="Proteomes" id="UP000198287"/>
    </source>
</evidence>
<evidence type="ECO:0000313" key="1">
    <source>
        <dbReference type="EMBL" id="OXA36712.1"/>
    </source>
</evidence>
<proteinExistence type="predicted"/>
<name>A0A226CTE5_FOLCA</name>